<keyword evidence="4" id="KW-1185">Reference proteome</keyword>
<protein>
    <recommendedName>
        <fullName evidence="2">DUF6745 domain-containing protein</fullName>
    </recommendedName>
</protein>
<sequence>MAPPPRRLPGIALPRKPPAAPPVPRPAPPANPAAAAWSALRAHEARTARDTKAPHDDTAGPARLAELPRPAPGMRPEPGRATVVVRSRPGGVGGPARVLRDADRVVLREAADHWGEVVSATGPADRGAAERAIRAVYRAAGMAEPERVVWYDSPLAAAVAAAVAAGTCRPADLAATRLSVKVPGRPGRPVQERLWSGPWQAAKAEAGAALGAAGWQLAWNEGTSRLWEPTRELTERIREAVHAGVGATDPSVRTPTVRAASVPGRWDVADKVRATTYSALGGQFDGAWLAVFDGLRRCFPEFDFPVVAELGEVARHVGWWWPYERVALVSERPTVMRRDDHSRLHDGAGPALAYADGFALHAWRGMPVPADFVGGLGPGGSWLTARAIRNEPNAELRRVMLEIHGYDRYLREVGAQPLDRDETGVLWEIDLDGDEPIVMVEVLNSTPEPDGSVRTYWLRVPPDTETAREGVAWTFGLGPDDYRPLRET</sequence>
<dbReference type="Pfam" id="PF20530">
    <property type="entry name" value="DUF6745"/>
    <property type="match status" value="1"/>
</dbReference>
<feature type="compositionally biased region" description="Low complexity" evidence="1">
    <location>
        <begin position="59"/>
        <end position="68"/>
    </location>
</feature>
<evidence type="ECO:0000256" key="1">
    <source>
        <dbReference type="SAM" id="MobiDB-lite"/>
    </source>
</evidence>
<feature type="region of interest" description="Disordered" evidence="1">
    <location>
        <begin position="1"/>
        <end position="78"/>
    </location>
</feature>
<gene>
    <name evidence="3" type="ORF">EHYA_00958</name>
</gene>
<dbReference type="Proteomes" id="UP000286931">
    <property type="component" value="Unassembled WGS sequence"/>
</dbReference>
<dbReference type="InterPro" id="IPR046633">
    <property type="entry name" value="DUF6745"/>
</dbReference>
<evidence type="ECO:0000313" key="4">
    <source>
        <dbReference type="Proteomes" id="UP000286931"/>
    </source>
</evidence>
<organism evidence="3 4">
    <name type="scientific">Embleya hyalina</name>
    <dbReference type="NCBI Taxonomy" id="516124"/>
    <lineage>
        <taxon>Bacteria</taxon>
        <taxon>Bacillati</taxon>
        <taxon>Actinomycetota</taxon>
        <taxon>Actinomycetes</taxon>
        <taxon>Kitasatosporales</taxon>
        <taxon>Streptomycetaceae</taxon>
        <taxon>Embleya</taxon>
    </lineage>
</organism>
<feature type="compositionally biased region" description="Pro residues" evidence="1">
    <location>
        <begin position="15"/>
        <end position="31"/>
    </location>
</feature>
<dbReference type="EMBL" id="BIFH01000014">
    <property type="protein sequence ID" value="GCD93315.1"/>
    <property type="molecule type" value="Genomic_DNA"/>
</dbReference>
<feature type="compositionally biased region" description="Basic and acidic residues" evidence="1">
    <location>
        <begin position="41"/>
        <end position="58"/>
    </location>
</feature>
<reference evidence="3 4" key="1">
    <citation type="submission" date="2018-12" db="EMBL/GenBank/DDBJ databases">
        <title>Draft genome sequence of Embleya hyalina NBRC 13850T.</title>
        <authorList>
            <person name="Komaki H."/>
            <person name="Hosoyama A."/>
            <person name="Kimura A."/>
            <person name="Ichikawa N."/>
            <person name="Tamura T."/>
        </authorList>
    </citation>
    <scope>NUCLEOTIDE SEQUENCE [LARGE SCALE GENOMIC DNA]</scope>
    <source>
        <strain evidence="3 4">NBRC 13850</strain>
    </source>
</reference>
<evidence type="ECO:0000313" key="3">
    <source>
        <dbReference type="EMBL" id="GCD93315.1"/>
    </source>
</evidence>
<proteinExistence type="predicted"/>
<dbReference type="AlphaFoldDB" id="A0A401YFD1"/>
<evidence type="ECO:0000259" key="2">
    <source>
        <dbReference type="Pfam" id="PF20530"/>
    </source>
</evidence>
<feature type="domain" description="DUF6745" evidence="2">
    <location>
        <begin position="272"/>
        <end position="488"/>
    </location>
</feature>
<name>A0A401YFD1_9ACTN</name>
<comment type="caution">
    <text evidence="3">The sequence shown here is derived from an EMBL/GenBank/DDBJ whole genome shotgun (WGS) entry which is preliminary data.</text>
</comment>
<accession>A0A401YFD1</accession>